<dbReference type="Pfam" id="PF03466">
    <property type="entry name" value="LysR_substrate"/>
    <property type="match status" value="1"/>
</dbReference>
<evidence type="ECO:0000259" key="5">
    <source>
        <dbReference type="PROSITE" id="PS50931"/>
    </source>
</evidence>
<dbReference type="PANTHER" id="PTHR30126">
    <property type="entry name" value="HTH-TYPE TRANSCRIPTIONAL REGULATOR"/>
    <property type="match status" value="1"/>
</dbReference>
<dbReference type="InterPro" id="IPR036388">
    <property type="entry name" value="WH-like_DNA-bd_sf"/>
</dbReference>
<dbReference type="Proteomes" id="UP001189757">
    <property type="component" value="Unassembled WGS sequence"/>
</dbReference>
<dbReference type="RefSeq" id="WP_316681714.1">
    <property type="nucleotide sequence ID" value="NZ_CATZLL010000011.1"/>
</dbReference>
<comment type="similarity">
    <text evidence="1">Belongs to the LysR transcriptional regulatory family.</text>
</comment>
<organism evidence="6 7">
    <name type="scientific">Ralstonia flaminis</name>
    <dbReference type="NCBI Taxonomy" id="3058597"/>
    <lineage>
        <taxon>Bacteria</taxon>
        <taxon>Pseudomonadati</taxon>
        <taxon>Pseudomonadota</taxon>
        <taxon>Betaproteobacteria</taxon>
        <taxon>Burkholderiales</taxon>
        <taxon>Burkholderiaceae</taxon>
        <taxon>Ralstonia</taxon>
    </lineage>
</organism>
<dbReference type="InterPro" id="IPR000847">
    <property type="entry name" value="LysR_HTH_N"/>
</dbReference>
<accession>A0ABM9K8U8</accession>
<dbReference type="EMBL" id="CATZLL010000011">
    <property type="protein sequence ID" value="CAJ0817864.1"/>
    <property type="molecule type" value="Genomic_DNA"/>
</dbReference>
<dbReference type="PROSITE" id="PS50931">
    <property type="entry name" value="HTH_LYSR"/>
    <property type="match status" value="1"/>
</dbReference>
<dbReference type="Pfam" id="PF00126">
    <property type="entry name" value="HTH_1"/>
    <property type="match status" value="1"/>
</dbReference>
<gene>
    <name evidence="6" type="primary">yhaJ_3</name>
    <name evidence="6" type="ORF">LMG18101_03414</name>
</gene>
<evidence type="ECO:0000313" key="6">
    <source>
        <dbReference type="EMBL" id="CAJ0817864.1"/>
    </source>
</evidence>
<dbReference type="InterPro" id="IPR036390">
    <property type="entry name" value="WH_DNA-bd_sf"/>
</dbReference>
<dbReference type="InterPro" id="IPR005119">
    <property type="entry name" value="LysR_subst-bd"/>
</dbReference>
<evidence type="ECO:0000256" key="3">
    <source>
        <dbReference type="ARBA" id="ARBA00023125"/>
    </source>
</evidence>
<dbReference type="PANTHER" id="PTHR30126:SF88">
    <property type="entry name" value="TRANSCRIPTIONAL REGULATOR-RELATED"/>
    <property type="match status" value="1"/>
</dbReference>
<dbReference type="SUPFAM" id="SSF46785">
    <property type="entry name" value="Winged helix' DNA-binding domain"/>
    <property type="match status" value="1"/>
</dbReference>
<reference evidence="6 7" key="1">
    <citation type="submission" date="2023-07" db="EMBL/GenBank/DDBJ databases">
        <authorList>
            <person name="Peeters C."/>
        </authorList>
    </citation>
    <scope>NUCLEOTIDE SEQUENCE [LARGE SCALE GENOMIC DNA]</scope>
    <source>
        <strain evidence="6 7">LMG 18101</strain>
    </source>
</reference>
<name>A0ABM9K8U8_9RALS</name>
<dbReference type="Gene3D" id="3.40.190.290">
    <property type="match status" value="1"/>
</dbReference>
<keyword evidence="4" id="KW-0804">Transcription</keyword>
<evidence type="ECO:0000256" key="1">
    <source>
        <dbReference type="ARBA" id="ARBA00009437"/>
    </source>
</evidence>
<sequence length="317" mass="35341">MSNFTLHELQCFDAVVAGGSFQAAADRLHRSHPSVFAAVAKLEEQLGLSLLDRSGYRVRLTEAGQSFHRKVQSLLRESEELRTHARQLAMGEEAELRVVLGDLCPMQPVLALLSQFVGQCPQTRLQLQFEAVTGPWERLLEDKADLIVHRVPKGDVRMEWIDLGKIAMVPVVAPGFLPFQPTSGITPQQMQRFMQCVINDSARQPSSQAHYVVEGAPQCFVPDQLMKKELIVHGMAWGHLPRFMIEAELREGRLLSIAGKHFPGMIQDLVVARRCDRPHGPVANRLWDFLALQAPVLKPVLGRMPRQAAAGAARKTT</sequence>
<evidence type="ECO:0000256" key="4">
    <source>
        <dbReference type="ARBA" id="ARBA00023163"/>
    </source>
</evidence>
<evidence type="ECO:0000256" key="2">
    <source>
        <dbReference type="ARBA" id="ARBA00023015"/>
    </source>
</evidence>
<evidence type="ECO:0000313" key="7">
    <source>
        <dbReference type="Proteomes" id="UP001189757"/>
    </source>
</evidence>
<comment type="caution">
    <text evidence="6">The sequence shown here is derived from an EMBL/GenBank/DDBJ whole genome shotgun (WGS) entry which is preliminary data.</text>
</comment>
<keyword evidence="7" id="KW-1185">Reference proteome</keyword>
<protein>
    <submittedName>
        <fullName evidence="6">HTH-type transcriptional regulator YhaJ</fullName>
    </submittedName>
</protein>
<proteinExistence type="inferred from homology"/>
<dbReference type="SUPFAM" id="SSF53850">
    <property type="entry name" value="Periplasmic binding protein-like II"/>
    <property type="match status" value="1"/>
</dbReference>
<keyword evidence="2" id="KW-0805">Transcription regulation</keyword>
<feature type="domain" description="HTH lysR-type" evidence="5">
    <location>
        <begin position="4"/>
        <end position="61"/>
    </location>
</feature>
<dbReference type="Gene3D" id="1.10.10.10">
    <property type="entry name" value="Winged helix-like DNA-binding domain superfamily/Winged helix DNA-binding domain"/>
    <property type="match status" value="1"/>
</dbReference>
<keyword evidence="3" id="KW-0238">DNA-binding</keyword>